<feature type="compositionally biased region" description="Basic and acidic residues" evidence="1">
    <location>
        <begin position="266"/>
        <end position="291"/>
    </location>
</feature>
<name>A0A8R1DFV7_CAEJA</name>
<dbReference type="OMA" id="CQRICCC"/>
<feature type="compositionally biased region" description="Basic and acidic residues" evidence="1">
    <location>
        <begin position="71"/>
        <end position="80"/>
    </location>
</feature>
<feature type="region of interest" description="Disordered" evidence="1">
    <location>
        <begin position="70"/>
        <end position="111"/>
    </location>
</feature>
<feature type="compositionally biased region" description="Polar residues" evidence="1">
    <location>
        <begin position="87"/>
        <end position="99"/>
    </location>
</feature>
<dbReference type="AlphaFoldDB" id="A0A8R1DFV7"/>
<evidence type="ECO:0000313" key="3">
    <source>
        <dbReference type="Proteomes" id="UP000005237"/>
    </source>
</evidence>
<sequence length="473" mass="51537">MTITNESTNPPATSSPSFFQRICCCCSNDLKEPPVQLIRSGSLTYQQGATVISTADTSAYSNNVISAAKSSVDDEFPKDNKTKHKNTNITQSSQFSQRPTNDEEDAQSVNMNDLLMENVLKTTEEDRTEAVEEDNVSISTNVVQEVNESELKSALSKGNDSNESDVDVPKLKGRSGISKDLPSNSSSSEDEGDGDDRKMSVIEFIRSEAHAETSTVLPSPTGAAETIAEKSSPEATQSEMSDSEEEQTSEADKQSNVVGMSSKTTARAEKNSDSEERHIREFKEFGSDESLKGSTTEETMLRVESDEEEEEEEEEDVPPPLPTSPPPRLTAQTVEQTPIPPPRSPQKMSLMYANADDCSSDESSDDDESGEAHPVTSSGLVRMQPVNFAPHRQDEEDDDDVQSISSRSSTSTISELSGKENHDNGNATSIGVTRISVKSDGRAEIHSPISPVRVTLETDRNEVTDDEFSEKLI</sequence>
<protein>
    <submittedName>
        <fullName evidence="2">Uncharacterized protein</fullName>
    </submittedName>
</protein>
<keyword evidence="3" id="KW-1185">Reference proteome</keyword>
<feature type="compositionally biased region" description="Basic and acidic residues" evidence="1">
    <location>
        <begin position="195"/>
        <end position="211"/>
    </location>
</feature>
<reference evidence="3" key="1">
    <citation type="submission" date="2010-08" db="EMBL/GenBank/DDBJ databases">
        <authorList>
            <consortium name="Caenorhabditis japonica Sequencing Consortium"/>
            <person name="Wilson R.K."/>
        </authorList>
    </citation>
    <scope>NUCLEOTIDE SEQUENCE [LARGE SCALE GENOMIC DNA]</scope>
    <source>
        <strain evidence="3">DF5081</strain>
    </source>
</reference>
<feature type="region of interest" description="Disordered" evidence="1">
    <location>
        <begin position="149"/>
        <end position="431"/>
    </location>
</feature>
<feature type="compositionally biased region" description="Pro residues" evidence="1">
    <location>
        <begin position="318"/>
        <end position="328"/>
    </location>
</feature>
<feature type="compositionally biased region" description="Acidic residues" evidence="1">
    <location>
        <begin position="305"/>
        <end position="317"/>
    </location>
</feature>
<feature type="compositionally biased region" description="Polar residues" evidence="1">
    <location>
        <begin position="254"/>
        <end position="265"/>
    </location>
</feature>
<dbReference type="EnsemblMetazoa" id="CJA01230.1">
    <property type="protein sequence ID" value="CJA01230.1"/>
    <property type="gene ID" value="WBGene00120434"/>
</dbReference>
<evidence type="ECO:0000256" key="1">
    <source>
        <dbReference type="SAM" id="MobiDB-lite"/>
    </source>
</evidence>
<accession>A0A8R1DFV7</accession>
<dbReference type="Proteomes" id="UP000005237">
    <property type="component" value="Unassembled WGS sequence"/>
</dbReference>
<feature type="compositionally biased region" description="Acidic residues" evidence="1">
    <location>
        <begin position="358"/>
        <end position="369"/>
    </location>
</feature>
<feature type="compositionally biased region" description="Low complexity" evidence="1">
    <location>
        <begin position="403"/>
        <end position="414"/>
    </location>
</feature>
<evidence type="ECO:0000313" key="2">
    <source>
        <dbReference type="EnsemblMetazoa" id="CJA01230.2"/>
    </source>
</evidence>
<reference evidence="2" key="2">
    <citation type="submission" date="2022-06" db="UniProtKB">
        <authorList>
            <consortium name="EnsemblMetazoa"/>
        </authorList>
    </citation>
    <scope>IDENTIFICATION</scope>
    <source>
        <strain evidence="2">DF5081</strain>
    </source>
</reference>
<proteinExistence type="predicted"/>
<dbReference type="EnsemblMetazoa" id="CJA01230.2">
    <property type="protein sequence ID" value="CJA01230.2"/>
    <property type="gene ID" value="WBGene00120434"/>
</dbReference>
<organism evidence="2 3">
    <name type="scientific">Caenorhabditis japonica</name>
    <dbReference type="NCBI Taxonomy" id="281687"/>
    <lineage>
        <taxon>Eukaryota</taxon>
        <taxon>Metazoa</taxon>
        <taxon>Ecdysozoa</taxon>
        <taxon>Nematoda</taxon>
        <taxon>Chromadorea</taxon>
        <taxon>Rhabditida</taxon>
        <taxon>Rhabditina</taxon>
        <taxon>Rhabditomorpha</taxon>
        <taxon>Rhabditoidea</taxon>
        <taxon>Rhabditidae</taxon>
        <taxon>Peloderinae</taxon>
        <taxon>Caenorhabditis</taxon>
    </lineage>
</organism>